<dbReference type="InterPro" id="IPR057434">
    <property type="entry name" value="LMF1/2_N"/>
</dbReference>
<evidence type="ECO:0000256" key="4">
    <source>
        <dbReference type="ARBA" id="ARBA00022824"/>
    </source>
</evidence>
<evidence type="ECO:0000256" key="3">
    <source>
        <dbReference type="ARBA" id="ARBA00022692"/>
    </source>
</evidence>
<dbReference type="OMA" id="NFAWLNW"/>
<dbReference type="InterPro" id="IPR009613">
    <property type="entry name" value="LMF"/>
</dbReference>
<dbReference type="RefSeq" id="WP_010988682.1">
    <property type="nucleotide sequence ID" value="NZ_BAABTN010000001.1"/>
</dbReference>
<evidence type="ECO:0000313" key="12">
    <source>
        <dbReference type="Proteomes" id="UP000299211"/>
    </source>
</evidence>
<reference evidence="11 12" key="1">
    <citation type="submission" date="2019-04" db="EMBL/GenBank/DDBJ databases">
        <title>Draft genome sequences of Streptomyces avermitilis ATCC 31267.</title>
        <authorList>
            <person name="Komaki H."/>
            <person name="Tamura T."/>
            <person name="Hosoyama A."/>
        </authorList>
    </citation>
    <scope>NUCLEOTIDE SEQUENCE [LARGE SCALE GENOMIC DNA]</scope>
    <source>
        <strain evidence="11 12">ATCC 31267</strain>
    </source>
</reference>
<evidence type="ECO:0000256" key="5">
    <source>
        <dbReference type="ARBA" id="ARBA00022989"/>
    </source>
</evidence>
<comment type="caution">
    <text evidence="10">The sequence shown here is derived from an EMBL/GenBank/DDBJ whole genome shotgun (WGS) entry which is preliminary data.</text>
</comment>
<evidence type="ECO:0000256" key="7">
    <source>
        <dbReference type="SAM" id="Phobius"/>
    </source>
</evidence>
<feature type="transmembrane region" description="Helical" evidence="7">
    <location>
        <begin position="281"/>
        <end position="299"/>
    </location>
</feature>
<reference evidence="10 13" key="2">
    <citation type="submission" date="2019-04" db="EMBL/GenBank/DDBJ databases">
        <title>Draft genome sequences of Streptomyces avermitilis NBRC 14893.</title>
        <authorList>
            <person name="Komaki H."/>
            <person name="Tamura T."/>
            <person name="Hosoyama A."/>
        </authorList>
    </citation>
    <scope>NUCLEOTIDE SEQUENCE [LARGE SCALE GENOMIC DNA]</scope>
    <source>
        <strain evidence="10 13">NBRC 14893</strain>
    </source>
</reference>
<keyword evidence="4" id="KW-0256">Endoplasmic reticulum</keyword>
<comment type="subcellular location">
    <subcellularLocation>
        <location evidence="1">Endoplasmic reticulum membrane</location>
        <topology evidence="1">Multi-pass membrane protein</topology>
    </subcellularLocation>
</comment>
<feature type="transmembrane region" description="Helical" evidence="7">
    <location>
        <begin position="71"/>
        <end position="90"/>
    </location>
</feature>
<dbReference type="PANTHER" id="PTHR14463:SF10">
    <property type="entry name" value="LIPASE MATURATION FACTOR 1"/>
    <property type="match status" value="1"/>
</dbReference>
<evidence type="ECO:0000259" key="9">
    <source>
        <dbReference type="Pfam" id="PF25179"/>
    </source>
</evidence>
<dbReference type="AlphaFoldDB" id="A0A4D4M7L2"/>
<evidence type="ECO:0000256" key="1">
    <source>
        <dbReference type="ARBA" id="ARBA00004477"/>
    </source>
</evidence>
<dbReference type="EMBL" id="BJHY01000001">
    <property type="protein sequence ID" value="GDY72109.1"/>
    <property type="molecule type" value="Genomic_DNA"/>
</dbReference>
<feature type="domain" description="Lipase maturation factor 1/2 N-terminal" evidence="8">
    <location>
        <begin position="121"/>
        <end position="267"/>
    </location>
</feature>
<protein>
    <submittedName>
        <fullName evidence="10">Membrane protein</fullName>
    </submittedName>
</protein>
<dbReference type="Proteomes" id="UP000299211">
    <property type="component" value="Unassembled WGS sequence"/>
</dbReference>
<keyword evidence="5 7" id="KW-1133">Transmembrane helix</keyword>
<organism evidence="10 13">
    <name type="scientific">Streptomyces avermitilis</name>
    <dbReference type="NCBI Taxonomy" id="33903"/>
    <lineage>
        <taxon>Bacteria</taxon>
        <taxon>Bacillati</taxon>
        <taxon>Actinomycetota</taxon>
        <taxon>Actinomycetes</taxon>
        <taxon>Kitasatosporales</taxon>
        <taxon>Streptomycetaceae</taxon>
        <taxon>Streptomyces</taxon>
    </lineage>
</organism>
<dbReference type="PANTHER" id="PTHR14463">
    <property type="entry name" value="LIPASE MATURATION FACTOR"/>
    <property type="match status" value="1"/>
</dbReference>
<evidence type="ECO:0000256" key="6">
    <source>
        <dbReference type="ARBA" id="ARBA00023136"/>
    </source>
</evidence>
<dbReference type="STRING" id="33903.AQJ43_18310"/>
<keyword evidence="3 7" id="KW-0812">Transmembrane</keyword>
<dbReference type="EMBL" id="BJHX01000001">
    <property type="protein sequence ID" value="GDY67587.1"/>
    <property type="molecule type" value="Genomic_DNA"/>
</dbReference>
<sequence>MEWFTATDYWWSRLVFQRALAVVYLVAFLGAALQFRALIGERGMLPVPRFVAQVPFRRAPSVFQLHYSDRFFAAWAGAGCAVSAALVAGLDSHLPLWGAMVLWLVPWVLYLSIVNVGQTWYGFGWESLLLEVGFLAVFLGNDEAGPPVVVLFLLRWVLFRVEFGAGLIKMRGDACWRKLTCLYYHHETQPMPGPLSCFFHHLPKPLHRAEVAANHVTQLVVPVLLFTPQPIATAAAALMILTQLWLVLSGNFAWLNWLTIVLALSAVAFPGTPPDVPGAPLWYEIVVLAVAAGLVGLSYRPARNMLSRRQVMNRSFDPLHLVNTYGAFGSVSRTRHEVVIEGTADDEPREDADWREYEFKGKPGDPRRWPRQFAPYHLRLDWMMWFAALSPAYAGSWFGGLVERLLENDRDTLRLLRRSPFPPDAPPRFVRARLYRYQYTTWRELRETGAYWQRTYVREYLPATRLATRVELRDP</sequence>
<evidence type="ECO:0000313" key="10">
    <source>
        <dbReference type="EMBL" id="GDY67587.1"/>
    </source>
</evidence>
<dbReference type="InterPro" id="IPR057433">
    <property type="entry name" value="LMF1/2_C"/>
</dbReference>
<accession>A0A4D4M7L2</accession>
<feature type="transmembrane region" description="Helical" evidence="7">
    <location>
        <begin position="96"/>
        <end position="113"/>
    </location>
</feature>
<feature type="domain" description="Lipase maturation factor 1/2 C-terminal" evidence="9">
    <location>
        <begin position="321"/>
        <end position="462"/>
    </location>
</feature>
<comment type="similarity">
    <text evidence="2">Belongs to the lipase maturation factor family.</text>
</comment>
<feature type="transmembrane region" description="Helical" evidence="7">
    <location>
        <begin position="20"/>
        <end position="39"/>
    </location>
</feature>
<evidence type="ECO:0000313" key="11">
    <source>
        <dbReference type="EMBL" id="GDY72109.1"/>
    </source>
</evidence>
<dbReference type="GO" id="GO:0051604">
    <property type="term" value="P:protein maturation"/>
    <property type="evidence" value="ECO:0007669"/>
    <property type="project" value="InterPro"/>
</dbReference>
<dbReference type="Proteomes" id="UP000302139">
    <property type="component" value="Unassembled WGS sequence"/>
</dbReference>
<evidence type="ECO:0000256" key="2">
    <source>
        <dbReference type="ARBA" id="ARBA00005512"/>
    </source>
</evidence>
<dbReference type="GeneID" id="41544358"/>
<feature type="transmembrane region" description="Helical" evidence="7">
    <location>
        <begin position="244"/>
        <end position="269"/>
    </location>
</feature>
<evidence type="ECO:0000313" key="13">
    <source>
        <dbReference type="Proteomes" id="UP000302139"/>
    </source>
</evidence>
<name>A0A4D4M7L2_STRAX</name>
<proteinExistence type="inferred from homology"/>
<dbReference type="Pfam" id="PF25179">
    <property type="entry name" value="LMF1_C"/>
    <property type="match status" value="1"/>
</dbReference>
<evidence type="ECO:0000259" key="8">
    <source>
        <dbReference type="Pfam" id="PF06762"/>
    </source>
</evidence>
<keyword evidence="6 7" id="KW-0472">Membrane</keyword>
<dbReference type="Pfam" id="PF06762">
    <property type="entry name" value="LMF1"/>
    <property type="match status" value="1"/>
</dbReference>
<gene>
    <name evidence="10" type="ORF">SAV14893_069800</name>
    <name evidence="11" type="ORF">SAV31267_015940</name>
</gene>